<name>A0A6A5XGE9_9PLEO</name>
<gene>
    <name evidence="2" type="ORF">BU24DRAFT_281240</name>
</gene>
<keyword evidence="3" id="KW-1185">Reference proteome</keyword>
<accession>A0A6A5XGE9</accession>
<sequence>MEIGRESREKFQKWRNLIRFSHSVASDVNFISHVDILHQHPDRNLFMMGSLYYICLCTVSFFGAVVFMQKIHKSELHCALLLIYHRCLLHLGFVCRAEAFKRHFGSVYFTYALCISYRVKFNPTHCKGE</sequence>
<keyword evidence="1" id="KW-0472">Membrane</keyword>
<reference evidence="2" key="1">
    <citation type="journal article" date="2020" name="Stud. Mycol.">
        <title>101 Dothideomycetes genomes: a test case for predicting lifestyles and emergence of pathogens.</title>
        <authorList>
            <person name="Haridas S."/>
            <person name="Albert R."/>
            <person name="Binder M."/>
            <person name="Bloem J."/>
            <person name="Labutti K."/>
            <person name="Salamov A."/>
            <person name="Andreopoulos B."/>
            <person name="Baker S."/>
            <person name="Barry K."/>
            <person name="Bills G."/>
            <person name="Bluhm B."/>
            <person name="Cannon C."/>
            <person name="Castanera R."/>
            <person name="Culley D."/>
            <person name="Daum C."/>
            <person name="Ezra D."/>
            <person name="Gonzalez J."/>
            <person name="Henrissat B."/>
            <person name="Kuo A."/>
            <person name="Liang C."/>
            <person name="Lipzen A."/>
            <person name="Lutzoni F."/>
            <person name="Magnuson J."/>
            <person name="Mondo S."/>
            <person name="Nolan M."/>
            <person name="Ohm R."/>
            <person name="Pangilinan J."/>
            <person name="Park H.-J."/>
            <person name="Ramirez L."/>
            <person name="Alfaro M."/>
            <person name="Sun H."/>
            <person name="Tritt A."/>
            <person name="Yoshinaga Y."/>
            <person name="Zwiers L.-H."/>
            <person name="Turgeon B."/>
            <person name="Goodwin S."/>
            <person name="Spatafora J."/>
            <person name="Crous P."/>
            <person name="Grigoriev I."/>
        </authorList>
    </citation>
    <scope>NUCLEOTIDE SEQUENCE</scope>
    <source>
        <strain evidence="2">CBS 175.79</strain>
    </source>
</reference>
<evidence type="ECO:0000313" key="3">
    <source>
        <dbReference type="Proteomes" id="UP000799778"/>
    </source>
</evidence>
<proteinExistence type="predicted"/>
<dbReference type="Proteomes" id="UP000799778">
    <property type="component" value="Unassembled WGS sequence"/>
</dbReference>
<evidence type="ECO:0000256" key="1">
    <source>
        <dbReference type="SAM" id="Phobius"/>
    </source>
</evidence>
<keyword evidence="1" id="KW-0812">Transmembrane</keyword>
<dbReference type="EMBL" id="ML978074">
    <property type="protein sequence ID" value="KAF2011444.1"/>
    <property type="molecule type" value="Genomic_DNA"/>
</dbReference>
<dbReference type="AlphaFoldDB" id="A0A6A5XGE9"/>
<organism evidence="2 3">
    <name type="scientific">Aaosphaeria arxii CBS 175.79</name>
    <dbReference type="NCBI Taxonomy" id="1450172"/>
    <lineage>
        <taxon>Eukaryota</taxon>
        <taxon>Fungi</taxon>
        <taxon>Dikarya</taxon>
        <taxon>Ascomycota</taxon>
        <taxon>Pezizomycotina</taxon>
        <taxon>Dothideomycetes</taxon>
        <taxon>Pleosporomycetidae</taxon>
        <taxon>Pleosporales</taxon>
        <taxon>Pleosporales incertae sedis</taxon>
        <taxon>Aaosphaeria</taxon>
    </lineage>
</organism>
<dbReference type="GeneID" id="54280113"/>
<evidence type="ECO:0000313" key="2">
    <source>
        <dbReference type="EMBL" id="KAF2011444.1"/>
    </source>
</evidence>
<protein>
    <submittedName>
        <fullName evidence="2">Uncharacterized protein</fullName>
    </submittedName>
</protein>
<feature type="transmembrane region" description="Helical" evidence="1">
    <location>
        <begin position="45"/>
        <end position="67"/>
    </location>
</feature>
<dbReference type="RefSeq" id="XP_033379783.1">
    <property type="nucleotide sequence ID" value="XM_033522716.1"/>
</dbReference>
<keyword evidence="1" id="KW-1133">Transmembrane helix</keyword>